<accession>A0ABR3J848</accession>
<protein>
    <submittedName>
        <fullName evidence="1">Uncharacterized protein</fullName>
    </submittedName>
</protein>
<sequence length="130" mass="14960">MFLREGGVRHLIRSSSCSSTSGTVWPVEKNTAVVRGEREAVTKIHETALSLQWIEASFQHRAYATVRTGYFRREPTLNRFDWACRSCGTRCSACCNGEKTYNKHKVEDNSIERDRNIEKHIMDAHEARAR</sequence>
<evidence type="ECO:0000313" key="1">
    <source>
        <dbReference type="EMBL" id="KAL0951696.1"/>
    </source>
</evidence>
<name>A0ABR3J848_9AGAR</name>
<proteinExistence type="predicted"/>
<dbReference type="Proteomes" id="UP001556367">
    <property type="component" value="Unassembled WGS sequence"/>
</dbReference>
<comment type="caution">
    <text evidence="1">The sequence shown here is derived from an EMBL/GenBank/DDBJ whole genome shotgun (WGS) entry which is preliminary data.</text>
</comment>
<organism evidence="1 2">
    <name type="scientific">Hohenbuehelia grisea</name>
    <dbReference type="NCBI Taxonomy" id="104357"/>
    <lineage>
        <taxon>Eukaryota</taxon>
        <taxon>Fungi</taxon>
        <taxon>Dikarya</taxon>
        <taxon>Basidiomycota</taxon>
        <taxon>Agaricomycotina</taxon>
        <taxon>Agaricomycetes</taxon>
        <taxon>Agaricomycetidae</taxon>
        <taxon>Agaricales</taxon>
        <taxon>Pleurotineae</taxon>
        <taxon>Pleurotaceae</taxon>
        <taxon>Hohenbuehelia</taxon>
    </lineage>
</organism>
<gene>
    <name evidence="1" type="ORF">HGRIS_008372</name>
</gene>
<reference evidence="2" key="1">
    <citation type="submission" date="2024-06" db="EMBL/GenBank/DDBJ databases">
        <title>Multi-omics analyses provide insights into the biosynthesis of the anticancer antibiotic pleurotin in Hohenbuehelia grisea.</title>
        <authorList>
            <person name="Weaver J.A."/>
            <person name="Alberti F."/>
        </authorList>
    </citation>
    <scope>NUCLEOTIDE SEQUENCE [LARGE SCALE GENOMIC DNA]</scope>
    <source>
        <strain evidence="2">T-177</strain>
    </source>
</reference>
<dbReference type="EMBL" id="JASNQZ010000011">
    <property type="protein sequence ID" value="KAL0951696.1"/>
    <property type="molecule type" value="Genomic_DNA"/>
</dbReference>
<evidence type="ECO:0000313" key="2">
    <source>
        <dbReference type="Proteomes" id="UP001556367"/>
    </source>
</evidence>
<keyword evidence="2" id="KW-1185">Reference proteome</keyword>